<evidence type="ECO:0000313" key="1">
    <source>
        <dbReference type="EMBL" id="KAL2050340.1"/>
    </source>
</evidence>
<dbReference type="EMBL" id="JBHFEH010000049">
    <property type="protein sequence ID" value="KAL2050340.1"/>
    <property type="molecule type" value="Genomic_DNA"/>
</dbReference>
<accession>A0ABR4AYF8</accession>
<gene>
    <name evidence="1" type="ORF">ABVK25_009448</name>
</gene>
<name>A0ABR4AYF8_9LECA</name>
<sequence length="67" mass="7205">MHSTVELPLTAIPALESPSPLFDGRCVVIIVKYSFALLLVSTLATKDRLLFLPTIAARVNRDLAGPA</sequence>
<evidence type="ECO:0000313" key="2">
    <source>
        <dbReference type="Proteomes" id="UP001590951"/>
    </source>
</evidence>
<protein>
    <submittedName>
        <fullName evidence="1">Uncharacterized protein</fullName>
    </submittedName>
</protein>
<proteinExistence type="predicted"/>
<dbReference type="Proteomes" id="UP001590951">
    <property type="component" value="Unassembled WGS sequence"/>
</dbReference>
<comment type="caution">
    <text evidence="1">The sequence shown here is derived from an EMBL/GenBank/DDBJ whole genome shotgun (WGS) entry which is preliminary data.</text>
</comment>
<organism evidence="1 2">
    <name type="scientific">Lepraria finkii</name>
    <dbReference type="NCBI Taxonomy" id="1340010"/>
    <lineage>
        <taxon>Eukaryota</taxon>
        <taxon>Fungi</taxon>
        <taxon>Dikarya</taxon>
        <taxon>Ascomycota</taxon>
        <taxon>Pezizomycotina</taxon>
        <taxon>Lecanoromycetes</taxon>
        <taxon>OSLEUM clade</taxon>
        <taxon>Lecanoromycetidae</taxon>
        <taxon>Lecanorales</taxon>
        <taxon>Lecanorineae</taxon>
        <taxon>Stereocaulaceae</taxon>
        <taxon>Lepraria</taxon>
    </lineage>
</organism>
<keyword evidence="2" id="KW-1185">Reference proteome</keyword>
<reference evidence="1 2" key="1">
    <citation type="submission" date="2024-09" db="EMBL/GenBank/DDBJ databases">
        <title>Rethinking Asexuality: The Enigmatic Case of Functional Sexual Genes in Lepraria (Stereocaulaceae).</title>
        <authorList>
            <person name="Doellman M."/>
            <person name="Sun Y."/>
            <person name="Barcenas-Pena A."/>
            <person name="Lumbsch H.T."/>
            <person name="Grewe F."/>
        </authorList>
    </citation>
    <scope>NUCLEOTIDE SEQUENCE [LARGE SCALE GENOMIC DNA]</scope>
    <source>
        <strain evidence="1 2">Grewe 0041</strain>
    </source>
</reference>